<dbReference type="AlphaFoldDB" id="Q3A6X3"/>
<keyword evidence="1" id="KW-1133">Transmembrane helix</keyword>
<evidence type="ECO:0000313" key="3">
    <source>
        <dbReference type="Proteomes" id="UP000002534"/>
    </source>
</evidence>
<dbReference type="Pfam" id="PF13578">
    <property type="entry name" value="Methyltransf_24"/>
    <property type="match status" value="1"/>
</dbReference>
<dbReference type="RefSeq" id="WP_011340325.1">
    <property type="nucleotide sequence ID" value="NC_007498.2"/>
</dbReference>
<keyword evidence="1" id="KW-0812">Transmembrane</keyword>
<keyword evidence="1" id="KW-0472">Membrane</keyword>
<sequence length="257" mass="28856">MNHIGIVLLYLVCILGGIFIYVRLHKMHGQIKRLKKSLSAEVASQNRGLYEQLECLIGLYRELDMHNSLPLMRGWAGSPDFLWHLARHARRCSPRVVVECGSGVSTVVLARCMQLNGEGHVYSMDHDPVFAEKTRREIIAQGLEGWATVLDAPLQAYDLSGDSWLWYASGVLPQDIGIDMLVVDGPPDTTGDLARYPAGPILLPRLNRDGTVFMDDYARSGESAVARRWRQEWPDFQFTDLKAEKGLLHMARTVPEG</sequence>
<reference evidence="3" key="1">
    <citation type="submission" date="2005-10" db="EMBL/GenBank/DDBJ databases">
        <title>Complete sequence of Pelobacter carbinolicus DSM 2380.</title>
        <authorList>
            <person name="Copeland A."/>
            <person name="Lucas S."/>
            <person name="Lapidus A."/>
            <person name="Barry K."/>
            <person name="Detter J.C."/>
            <person name="Glavina T."/>
            <person name="Hammon N."/>
            <person name="Israni S."/>
            <person name="Pitluck S."/>
            <person name="Chertkov O."/>
            <person name="Schmutz J."/>
            <person name="Larimer F."/>
            <person name="Land M."/>
            <person name="Kyrpides N."/>
            <person name="Ivanova N."/>
            <person name="Richardson P."/>
        </authorList>
    </citation>
    <scope>NUCLEOTIDE SEQUENCE [LARGE SCALE GENOMIC DNA]</scope>
    <source>
        <strain evidence="3">DSM 2380 / NBRC 103641 / GraBd1</strain>
    </source>
</reference>
<dbReference type="Gene3D" id="3.40.50.150">
    <property type="entry name" value="Vaccinia Virus protein VP39"/>
    <property type="match status" value="1"/>
</dbReference>
<gene>
    <name evidence="2" type="ordered locus">Pcar_0625</name>
</gene>
<accession>Q3A6X3</accession>
<dbReference type="KEGG" id="pca:Pcar_0625"/>
<dbReference type="InterPro" id="IPR029063">
    <property type="entry name" value="SAM-dependent_MTases_sf"/>
</dbReference>
<feature type="transmembrane region" description="Helical" evidence="1">
    <location>
        <begin position="6"/>
        <end position="24"/>
    </location>
</feature>
<organism evidence="2 3">
    <name type="scientific">Syntrophotalea carbinolica (strain DSM 2380 / NBRC 103641 / GraBd1)</name>
    <name type="common">Pelobacter carbinolicus</name>
    <dbReference type="NCBI Taxonomy" id="338963"/>
    <lineage>
        <taxon>Bacteria</taxon>
        <taxon>Pseudomonadati</taxon>
        <taxon>Thermodesulfobacteriota</taxon>
        <taxon>Desulfuromonadia</taxon>
        <taxon>Desulfuromonadales</taxon>
        <taxon>Syntrophotaleaceae</taxon>
        <taxon>Syntrophotalea</taxon>
    </lineage>
</organism>
<evidence type="ECO:0008006" key="4">
    <source>
        <dbReference type="Google" id="ProtNLM"/>
    </source>
</evidence>
<dbReference type="OrthoDB" id="5430802at2"/>
<protein>
    <recommendedName>
        <fullName evidence="4">Class I SAM-dependent methyltransferase</fullName>
    </recommendedName>
</protein>
<dbReference type="EMBL" id="CP000142">
    <property type="protein sequence ID" value="ABA87884.1"/>
    <property type="molecule type" value="Genomic_DNA"/>
</dbReference>
<dbReference type="HOGENOM" id="CLU_080929_0_0_7"/>
<dbReference type="SUPFAM" id="SSF53335">
    <property type="entry name" value="S-adenosyl-L-methionine-dependent methyltransferases"/>
    <property type="match status" value="1"/>
</dbReference>
<keyword evidence="3" id="KW-1185">Reference proteome</keyword>
<name>Q3A6X3_SYNC1</name>
<evidence type="ECO:0000313" key="2">
    <source>
        <dbReference type="EMBL" id="ABA87884.1"/>
    </source>
</evidence>
<dbReference type="STRING" id="338963.Pcar_0625"/>
<dbReference type="eggNOG" id="COG4122">
    <property type="taxonomic scope" value="Bacteria"/>
</dbReference>
<reference evidence="2 3" key="2">
    <citation type="journal article" date="2012" name="BMC Genomics">
        <title>The genome of Pelobacter carbinolicus reveals surprising metabolic capabilities and physiological features.</title>
        <authorList>
            <person name="Aklujkar M."/>
            <person name="Haveman S.A."/>
            <person name="Didonato R.Jr."/>
            <person name="Chertkov O."/>
            <person name="Han C.S."/>
            <person name="Land M.L."/>
            <person name="Brown P."/>
            <person name="Lovley D.R."/>
        </authorList>
    </citation>
    <scope>NUCLEOTIDE SEQUENCE [LARGE SCALE GENOMIC DNA]</scope>
    <source>
        <strain evidence="3">DSM 2380 / NBRC 103641 / GraBd1</strain>
    </source>
</reference>
<evidence type="ECO:0000256" key="1">
    <source>
        <dbReference type="SAM" id="Phobius"/>
    </source>
</evidence>
<proteinExistence type="predicted"/>
<dbReference type="Proteomes" id="UP000002534">
    <property type="component" value="Chromosome"/>
</dbReference>